<comment type="caution">
    <text evidence="3">The sequence shown here is derived from an EMBL/GenBank/DDBJ whole genome shotgun (WGS) entry which is preliminary data.</text>
</comment>
<dbReference type="EMBL" id="CAKKLH010000057">
    <property type="protein sequence ID" value="CAH0101462.1"/>
    <property type="molecule type" value="Genomic_DNA"/>
</dbReference>
<dbReference type="GO" id="GO:0046983">
    <property type="term" value="F:protein dimerization activity"/>
    <property type="evidence" value="ECO:0007669"/>
    <property type="project" value="InterPro"/>
</dbReference>
<evidence type="ECO:0000259" key="2">
    <source>
        <dbReference type="Pfam" id="PF16059"/>
    </source>
</evidence>
<dbReference type="AlphaFoldDB" id="A0A8J2RKL0"/>
<dbReference type="Proteomes" id="UP000789390">
    <property type="component" value="Unassembled WGS sequence"/>
</dbReference>
<name>A0A8J2RKL0_9CRUS</name>
<feature type="region of interest" description="Disordered" evidence="1">
    <location>
        <begin position="492"/>
        <end position="511"/>
    </location>
</feature>
<accession>A0A8J2RKL0</accession>
<dbReference type="OrthoDB" id="6344346at2759"/>
<keyword evidence="4" id="KW-1185">Reference proteome</keyword>
<organism evidence="3 4">
    <name type="scientific">Daphnia galeata</name>
    <dbReference type="NCBI Taxonomy" id="27404"/>
    <lineage>
        <taxon>Eukaryota</taxon>
        <taxon>Metazoa</taxon>
        <taxon>Ecdysozoa</taxon>
        <taxon>Arthropoda</taxon>
        <taxon>Crustacea</taxon>
        <taxon>Branchiopoda</taxon>
        <taxon>Diplostraca</taxon>
        <taxon>Cladocera</taxon>
        <taxon>Anomopoda</taxon>
        <taxon>Daphniidae</taxon>
        <taxon>Daphnia</taxon>
    </lineage>
</organism>
<feature type="domain" description="MGA conserved" evidence="2">
    <location>
        <begin position="395"/>
        <end position="438"/>
    </location>
</feature>
<dbReference type="Pfam" id="PF16059">
    <property type="entry name" value="MGA_dom"/>
    <property type="match status" value="1"/>
</dbReference>
<protein>
    <recommendedName>
        <fullName evidence="2">MGA conserved domain-containing protein</fullName>
    </recommendedName>
</protein>
<feature type="compositionally biased region" description="Basic residues" evidence="1">
    <location>
        <begin position="497"/>
        <end position="511"/>
    </location>
</feature>
<dbReference type="SUPFAM" id="SSF47459">
    <property type="entry name" value="HLH, helix-loop-helix DNA-binding domain"/>
    <property type="match status" value="1"/>
</dbReference>
<sequence length="599" mass="66997">MQYNGSTSSVRNVQHTTLISEDNIWIAQSRSLTSAGITKHSEMSLSNEHKLELETHHSSTIFCDMMSPDEWKSSLPMVFQQNDLTSIANSPTSPSNSIENLVLELENSSQDIDMGSPFNTQCPDTLLLKVPFSDKYEEELVCNMDTEDVDNMLFGMLGTEKEIDSDTLKLSPPTEKQSSDFINDAKHTNVVIENRLKTSVGPLTTETLTDVKLAQPKEVSITESDCAQPAITSPEAIEEAPIPQKDKKDSLQCLTSLLAEVVHCKKRDDVSILQKATSTISTLRQQACDLMSTYSQLKFQNDELIQQQNLLHSEQFVCDSDETSNRGCPMTIEVLIPSGGAKRAFDSAPLYHHIPIEDGQIPTIFEEDDPTPEIVMDEPYEEQYDVPMVIKPISETNPCKTKNLSCELGCICSSLQNAGKLPVEHCKNLDCMLEPSCTRSGDPSHTPNIVFSIQNDSKVIPDFEEKRFESISNVEEVSLKCSSKTTRMSVSRATKSVIKKKSTQVKKPRRTAKKPIENEVVLIKDPKIDSKDPKLLGDCNVRLTRIDPMTLHRMENGAFDVKLHSKCFVQIKRLQAKKKSVYCMVHRLYCCTCLGSTND</sequence>
<dbReference type="InterPro" id="IPR032060">
    <property type="entry name" value="MGA_dom"/>
</dbReference>
<evidence type="ECO:0000313" key="4">
    <source>
        <dbReference type="Proteomes" id="UP000789390"/>
    </source>
</evidence>
<proteinExistence type="predicted"/>
<evidence type="ECO:0000256" key="1">
    <source>
        <dbReference type="SAM" id="MobiDB-lite"/>
    </source>
</evidence>
<dbReference type="InterPro" id="IPR036638">
    <property type="entry name" value="HLH_DNA-bd_sf"/>
</dbReference>
<evidence type="ECO:0000313" key="3">
    <source>
        <dbReference type="EMBL" id="CAH0101462.1"/>
    </source>
</evidence>
<reference evidence="3" key="1">
    <citation type="submission" date="2021-11" db="EMBL/GenBank/DDBJ databases">
        <authorList>
            <person name="Schell T."/>
        </authorList>
    </citation>
    <scope>NUCLEOTIDE SEQUENCE</scope>
    <source>
        <strain evidence="3">M5</strain>
    </source>
</reference>
<gene>
    <name evidence="3" type="ORF">DGAL_LOCUS3794</name>
</gene>